<organism evidence="1 2">
    <name type="scientific">Micromonospora luteifusca</name>
    <dbReference type="NCBI Taxonomy" id="709860"/>
    <lineage>
        <taxon>Bacteria</taxon>
        <taxon>Bacillati</taxon>
        <taxon>Actinomycetota</taxon>
        <taxon>Actinomycetes</taxon>
        <taxon>Micromonosporales</taxon>
        <taxon>Micromonosporaceae</taxon>
        <taxon>Micromonospora</taxon>
    </lineage>
</organism>
<keyword evidence="2" id="KW-1185">Reference proteome</keyword>
<gene>
    <name evidence="1" type="ORF">JOD64_005283</name>
</gene>
<comment type="caution">
    <text evidence="1">The sequence shown here is derived from an EMBL/GenBank/DDBJ whole genome shotgun (WGS) entry which is preliminary data.</text>
</comment>
<evidence type="ECO:0000313" key="2">
    <source>
        <dbReference type="Proteomes" id="UP000764837"/>
    </source>
</evidence>
<evidence type="ECO:0000313" key="1">
    <source>
        <dbReference type="EMBL" id="MBM7494061.1"/>
    </source>
</evidence>
<dbReference type="Proteomes" id="UP000764837">
    <property type="component" value="Unassembled WGS sequence"/>
</dbReference>
<dbReference type="EMBL" id="JAFBBP010000001">
    <property type="protein sequence ID" value="MBM7494061.1"/>
    <property type="molecule type" value="Genomic_DNA"/>
</dbReference>
<reference evidence="1 2" key="1">
    <citation type="submission" date="2021-01" db="EMBL/GenBank/DDBJ databases">
        <title>Sequencing the genomes of 1000 actinobacteria strains.</title>
        <authorList>
            <person name="Klenk H.-P."/>
        </authorList>
    </citation>
    <scope>NUCLEOTIDE SEQUENCE [LARGE SCALE GENOMIC DNA]</scope>
    <source>
        <strain evidence="1 2">DSM 100204</strain>
    </source>
</reference>
<proteinExistence type="predicted"/>
<name>A0ABS2M0Z2_9ACTN</name>
<protein>
    <submittedName>
        <fullName evidence="1">Uncharacterized protein</fullName>
    </submittedName>
</protein>
<accession>A0ABS2M0Z2</accession>
<sequence length="237" mass="26165">MFGQRDHLPQFPDTPAPRRPVIHAFEQRHIVKELARRQVRVDAEILRQLAEFSLHGGAPCTRTDAMSADRSVRLVVDTQREVSAVTIARDWCSRLGPSGFADALFGAYAAAVQAALELAALLHLQTEESAPAAQDQEPLDRSPDRDVNEYTWLRDTRRTLSDLDAELDAATRLHRRTDESSMTSPNGCLTLHIRGGGITGIVGDVRRIARADAGQLQFEARSLFRAFALASARRTGS</sequence>